<dbReference type="InterPro" id="IPR016032">
    <property type="entry name" value="Sig_transdc_resp-reg_C-effctor"/>
</dbReference>
<dbReference type="PANTHER" id="PTHR43214:SF24">
    <property type="entry name" value="TRANSCRIPTIONAL REGULATORY PROTEIN NARL-RELATED"/>
    <property type="match status" value="1"/>
</dbReference>
<dbReference type="RefSeq" id="WP_076814554.1">
    <property type="nucleotide sequence ID" value="NZ_MOMC01000013.1"/>
</dbReference>
<dbReference type="GO" id="GO:0000160">
    <property type="term" value="P:phosphorelay signal transduction system"/>
    <property type="evidence" value="ECO:0007669"/>
    <property type="project" value="InterPro"/>
</dbReference>
<evidence type="ECO:0000259" key="8">
    <source>
        <dbReference type="PROSITE" id="PS50110"/>
    </source>
</evidence>
<gene>
    <name evidence="9" type="ORF">BL253_06240</name>
</gene>
<dbReference type="PROSITE" id="PS50043">
    <property type="entry name" value="HTH_LUXR_2"/>
    <property type="match status" value="1"/>
</dbReference>
<evidence type="ECO:0000256" key="3">
    <source>
        <dbReference type="ARBA" id="ARBA00023125"/>
    </source>
</evidence>
<organism evidence="9 10">
    <name type="scientific">Pseudofrankia asymbiotica</name>
    <dbReference type="NCBI Taxonomy" id="1834516"/>
    <lineage>
        <taxon>Bacteria</taxon>
        <taxon>Bacillati</taxon>
        <taxon>Actinomycetota</taxon>
        <taxon>Actinomycetes</taxon>
        <taxon>Frankiales</taxon>
        <taxon>Frankiaceae</taxon>
        <taxon>Pseudofrankia</taxon>
    </lineage>
</organism>
<dbReference type="InterPro" id="IPR039420">
    <property type="entry name" value="WalR-like"/>
</dbReference>
<feature type="modified residue" description="4-aspartylphosphate" evidence="5">
    <location>
        <position position="56"/>
    </location>
</feature>
<evidence type="ECO:0000259" key="7">
    <source>
        <dbReference type="PROSITE" id="PS50043"/>
    </source>
</evidence>
<dbReference type="STRING" id="1834516.BL253_06240"/>
<keyword evidence="4" id="KW-0804">Transcription</keyword>
<dbReference type="EMBL" id="MOMC01000013">
    <property type="protein sequence ID" value="ONH32180.1"/>
    <property type="molecule type" value="Genomic_DNA"/>
</dbReference>
<dbReference type="InterPro" id="IPR011006">
    <property type="entry name" value="CheY-like_superfamily"/>
</dbReference>
<keyword evidence="3 9" id="KW-0238">DNA-binding</keyword>
<dbReference type="SUPFAM" id="SSF46894">
    <property type="entry name" value="C-terminal effector domain of the bipartite response regulators"/>
    <property type="match status" value="1"/>
</dbReference>
<dbReference type="PROSITE" id="PS50110">
    <property type="entry name" value="RESPONSE_REGULATORY"/>
    <property type="match status" value="1"/>
</dbReference>
<dbReference type="InterPro" id="IPR000792">
    <property type="entry name" value="Tscrpt_reg_LuxR_C"/>
</dbReference>
<evidence type="ECO:0000313" key="10">
    <source>
        <dbReference type="Proteomes" id="UP000188929"/>
    </source>
</evidence>
<dbReference type="Gene3D" id="3.40.50.2300">
    <property type="match status" value="1"/>
</dbReference>
<dbReference type="SUPFAM" id="SSF52172">
    <property type="entry name" value="CheY-like"/>
    <property type="match status" value="1"/>
</dbReference>
<dbReference type="SMART" id="SM00421">
    <property type="entry name" value="HTH_LUXR"/>
    <property type="match status" value="1"/>
</dbReference>
<feature type="region of interest" description="Disordered" evidence="6">
    <location>
        <begin position="205"/>
        <end position="224"/>
    </location>
</feature>
<keyword evidence="10" id="KW-1185">Reference proteome</keyword>
<dbReference type="Proteomes" id="UP000188929">
    <property type="component" value="Unassembled WGS sequence"/>
</dbReference>
<sequence length="224" mass="23495">MSSSVRVVIADDHPLFLDGLRGLLAELGATVVAEAQDGRAALDAVLRHRPDVVFMDLRMPGLGGIEATARIVEQAPDTAVVVLTMSEDTASLQAALQAGARGYLLKESSKKDVARALEAVARGELVIGPGVASKVRHAVGGFSPQVFPQLSEAEVRVLELMAEGLDNRSTAARLFLAEKTVRNRVSSILTKLDVTTRAEAMVRARDAGLGTGPAGPGSRADHPS</sequence>
<dbReference type="CDD" id="cd06170">
    <property type="entry name" value="LuxR_C_like"/>
    <property type="match status" value="1"/>
</dbReference>
<feature type="domain" description="HTH luxR-type" evidence="7">
    <location>
        <begin position="143"/>
        <end position="208"/>
    </location>
</feature>
<dbReference type="InterPro" id="IPR058245">
    <property type="entry name" value="NreC/VraR/RcsB-like_REC"/>
</dbReference>
<name>A0A1V2IGR4_9ACTN</name>
<dbReference type="OrthoDB" id="9808843at2"/>
<dbReference type="CDD" id="cd17535">
    <property type="entry name" value="REC_NarL-like"/>
    <property type="match status" value="1"/>
</dbReference>
<comment type="caution">
    <text evidence="9">The sequence shown here is derived from an EMBL/GenBank/DDBJ whole genome shotgun (WGS) entry which is preliminary data.</text>
</comment>
<dbReference type="GO" id="GO:0003677">
    <property type="term" value="F:DNA binding"/>
    <property type="evidence" value="ECO:0007669"/>
    <property type="project" value="UniProtKB-KW"/>
</dbReference>
<evidence type="ECO:0000256" key="2">
    <source>
        <dbReference type="ARBA" id="ARBA00023015"/>
    </source>
</evidence>
<evidence type="ECO:0000313" key="9">
    <source>
        <dbReference type="EMBL" id="ONH32180.1"/>
    </source>
</evidence>
<dbReference type="AlphaFoldDB" id="A0A1V2IGR4"/>
<keyword evidence="1 5" id="KW-0597">Phosphoprotein</keyword>
<proteinExistence type="predicted"/>
<evidence type="ECO:0000256" key="1">
    <source>
        <dbReference type="ARBA" id="ARBA00022553"/>
    </source>
</evidence>
<reference evidence="10" key="1">
    <citation type="submission" date="2016-10" db="EMBL/GenBank/DDBJ databases">
        <title>Frankia sp. NRRL B-16386 Genome sequencing.</title>
        <authorList>
            <person name="Ghodhbane-Gtari F."/>
            <person name="Swanson E."/>
            <person name="Gueddou A."/>
            <person name="Hezbri K."/>
            <person name="Ktari K."/>
            <person name="Nouioui I."/>
            <person name="Morris K."/>
            <person name="Simpson S."/>
            <person name="Abebe-Akele F."/>
            <person name="Thomas K."/>
            <person name="Gtari M."/>
            <person name="Tisa L.S."/>
        </authorList>
    </citation>
    <scope>NUCLEOTIDE SEQUENCE [LARGE SCALE GENOMIC DNA]</scope>
    <source>
        <strain evidence="10">NRRL B-16386</strain>
    </source>
</reference>
<evidence type="ECO:0000256" key="6">
    <source>
        <dbReference type="SAM" id="MobiDB-lite"/>
    </source>
</evidence>
<accession>A0A1V2IGR4</accession>
<dbReference type="SMART" id="SM00448">
    <property type="entry name" value="REC"/>
    <property type="match status" value="1"/>
</dbReference>
<dbReference type="PANTHER" id="PTHR43214">
    <property type="entry name" value="TWO-COMPONENT RESPONSE REGULATOR"/>
    <property type="match status" value="1"/>
</dbReference>
<dbReference type="GO" id="GO:0006355">
    <property type="term" value="P:regulation of DNA-templated transcription"/>
    <property type="evidence" value="ECO:0007669"/>
    <property type="project" value="InterPro"/>
</dbReference>
<evidence type="ECO:0000256" key="4">
    <source>
        <dbReference type="ARBA" id="ARBA00023163"/>
    </source>
</evidence>
<dbReference type="InterPro" id="IPR001789">
    <property type="entry name" value="Sig_transdc_resp-reg_receiver"/>
</dbReference>
<keyword evidence="2" id="KW-0805">Transcription regulation</keyword>
<protein>
    <submittedName>
        <fullName evidence="9">DNA-binding response regulator</fullName>
    </submittedName>
</protein>
<feature type="domain" description="Response regulatory" evidence="8">
    <location>
        <begin position="6"/>
        <end position="121"/>
    </location>
</feature>
<dbReference type="Pfam" id="PF00196">
    <property type="entry name" value="GerE"/>
    <property type="match status" value="1"/>
</dbReference>
<dbReference type="PRINTS" id="PR00038">
    <property type="entry name" value="HTHLUXR"/>
</dbReference>
<dbReference type="Pfam" id="PF00072">
    <property type="entry name" value="Response_reg"/>
    <property type="match status" value="1"/>
</dbReference>
<evidence type="ECO:0000256" key="5">
    <source>
        <dbReference type="PROSITE-ProRule" id="PRU00169"/>
    </source>
</evidence>